<protein>
    <submittedName>
        <fullName evidence="5">Nitroreductase</fullName>
    </submittedName>
</protein>
<dbReference type="RefSeq" id="WP_243479413.1">
    <property type="nucleotide sequence ID" value="NZ_CP063982.1"/>
</dbReference>
<evidence type="ECO:0000313" key="5">
    <source>
        <dbReference type="EMBL" id="UOD50987.1"/>
    </source>
</evidence>
<evidence type="ECO:0000256" key="3">
    <source>
        <dbReference type="ARBA" id="ARBA00023002"/>
    </source>
</evidence>
<proteinExistence type="predicted"/>
<dbReference type="InterPro" id="IPR000415">
    <property type="entry name" value="Nitroreductase-like"/>
</dbReference>
<dbReference type="PANTHER" id="PTHR23026">
    <property type="entry name" value="NADPH NITROREDUCTASE"/>
    <property type="match status" value="1"/>
</dbReference>
<dbReference type="SUPFAM" id="SSF55469">
    <property type="entry name" value="FMN-dependent nitroreductase-like"/>
    <property type="match status" value="1"/>
</dbReference>
<keyword evidence="3" id="KW-0560">Oxidoreductase</keyword>
<dbReference type="Proteomes" id="UP000831607">
    <property type="component" value="Chromosome"/>
</dbReference>
<feature type="domain" description="Nitroreductase" evidence="4">
    <location>
        <begin position="12"/>
        <end position="198"/>
    </location>
</feature>
<keyword evidence="2" id="KW-0288">FMN</keyword>
<sequence length="224" mass="25161">MRTPIDLVQALQNRRSIRGFKPEAIEPGVIREILNLANRSPSYTNSQPWEVAVVSGKTRETLSRTLYELAASNAPANPDLPNPESWPDAIAQRTKTHNIKRFEHLGIGRDDKERRKEMRLKNFEFYDAPYALFIFMDEGCGAWSTMDIGGFTQSISLAAQAYGLGTCMQASLAYYPEAVRSALGIPANKKLLVGMSIGVPDLEAPLNAYQTARMELNEFVRWYE</sequence>
<accession>A0ABY4AL31</accession>
<keyword evidence="1" id="KW-0285">Flavoprotein</keyword>
<organism evidence="5 6">
    <name type="scientific">Orrella daihaiensis</name>
    <dbReference type="NCBI Taxonomy" id="2782176"/>
    <lineage>
        <taxon>Bacteria</taxon>
        <taxon>Pseudomonadati</taxon>
        <taxon>Pseudomonadota</taxon>
        <taxon>Betaproteobacteria</taxon>
        <taxon>Burkholderiales</taxon>
        <taxon>Alcaligenaceae</taxon>
        <taxon>Orrella</taxon>
    </lineage>
</organism>
<dbReference type="CDD" id="cd02136">
    <property type="entry name" value="PnbA_NfnB-like"/>
    <property type="match status" value="1"/>
</dbReference>
<dbReference type="EMBL" id="CP063982">
    <property type="protein sequence ID" value="UOD50987.1"/>
    <property type="molecule type" value="Genomic_DNA"/>
</dbReference>
<dbReference type="PANTHER" id="PTHR23026:SF90">
    <property type="entry name" value="IODOTYROSINE DEIODINASE 1"/>
    <property type="match status" value="1"/>
</dbReference>
<evidence type="ECO:0000313" key="6">
    <source>
        <dbReference type="Proteomes" id="UP000831607"/>
    </source>
</evidence>
<evidence type="ECO:0000259" key="4">
    <source>
        <dbReference type="Pfam" id="PF00881"/>
    </source>
</evidence>
<evidence type="ECO:0000256" key="2">
    <source>
        <dbReference type="ARBA" id="ARBA00022643"/>
    </source>
</evidence>
<dbReference type="Pfam" id="PF00881">
    <property type="entry name" value="Nitroreductase"/>
    <property type="match status" value="1"/>
</dbReference>
<keyword evidence="6" id="KW-1185">Reference proteome</keyword>
<dbReference type="InterPro" id="IPR050627">
    <property type="entry name" value="Nitroreductase/BluB"/>
</dbReference>
<dbReference type="Gene3D" id="3.40.109.10">
    <property type="entry name" value="NADH Oxidase"/>
    <property type="match status" value="1"/>
</dbReference>
<reference evidence="5 6" key="1">
    <citation type="submission" date="2020-11" db="EMBL/GenBank/DDBJ databases">
        <title>Algicoccus daihaiensis sp.nov., isolated from Daihai Lake in Inner Mongolia.</title>
        <authorList>
            <person name="Kai J."/>
        </authorList>
    </citation>
    <scope>NUCLEOTIDE SEQUENCE [LARGE SCALE GENOMIC DNA]</scope>
    <source>
        <strain evidence="6">f23</strain>
    </source>
</reference>
<name>A0ABY4AL31_9BURK</name>
<dbReference type="InterPro" id="IPR029479">
    <property type="entry name" value="Nitroreductase"/>
</dbReference>
<gene>
    <name evidence="5" type="ORF">DHf2319_03495</name>
</gene>
<evidence type="ECO:0000256" key="1">
    <source>
        <dbReference type="ARBA" id="ARBA00022630"/>
    </source>
</evidence>